<accession>A0A2Z6MX95</accession>
<gene>
    <name evidence="1" type="ORF">TSUD_375360</name>
</gene>
<protein>
    <submittedName>
        <fullName evidence="1">Uncharacterized protein</fullName>
    </submittedName>
</protein>
<dbReference type="EMBL" id="DF973662">
    <property type="protein sequence ID" value="GAU37234.1"/>
    <property type="molecule type" value="Genomic_DNA"/>
</dbReference>
<name>A0A2Z6MX95_TRISU</name>
<evidence type="ECO:0000313" key="2">
    <source>
        <dbReference type="Proteomes" id="UP000242715"/>
    </source>
</evidence>
<evidence type="ECO:0000313" key="1">
    <source>
        <dbReference type="EMBL" id="GAU37234.1"/>
    </source>
</evidence>
<organism evidence="1 2">
    <name type="scientific">Trifolium subterraneum</name>
    <name type="common">Subterranean clover</name>
    <dbReference type="NCBI Taxonomy" id="3900"/>
    <lineage>
        <taxon>Eukaryota</taxon>
        <taxon>Viridiplantae</taxon>
        <taxon>Streptophyta</taxon>
        <taxon>Embryophyta</taxon>
        <taxon>Tracheophyta</taxon>
        <taxon>Spermatophyta</taxon>
        <taxon>Magnoliopsida</taxon>
        <taxon>eudicotyledons</taxon>
        <taxon>Gunneridae</taxon>
        <taxon>Pentapetalae</taxon>
        <taxon>rosids</taxon>
        <taxon>fabids</taxon>
        <taxon>Fabales</taxon>
        <taxon>Fabaceae</taxon>
        <taxon>Papilionoideae</taxon>
        <taxon>50 kb inversion clade</taxon>
        <taxon>NPAAA clade</taxon>
        <taxon>Hologalegina</taxon>
        <taxon>IRL clade</taxon>
        <taxon>Trifolieae</taxon>
        <taxon>Trifolium</taxon>
    </lineage>
</organism>
<proteinExistence type="predicted"/>
<reference evidence="2" key="1">
    <citation type="journal article" date="2017" name="Front. Plant Sci.">
        <title>Climate Clever Clovers: New Paradigm to Reduce the Environmental Footprint of Ruminants by Breeding Low Methanogenic Forages Utilizing Haplotype Variation.</title>
        <authorList>
            <person name="Kaur P."/>
            <person name="Appels R."/>
            <person name="Bayer P.E."/>
            <person name="Keeble-Gagnere G."/>
            <person name="Wang J."/>
            <person name="Hirakawa H."/>
            <person name="Shirasawa K."/>
            <person name="Vercoe P."/>
            <person name="Stefanova K."/>
            <person name="Durmic Z."/>
            <person name="Nichols P."/>
            <person name="Revell C."/>
            <person name="Isobe S.N."/>
            <person name="Edwards D."/>
            <person name="Erskine W."/>
        </authorList>
    </citation>
    <scope>NUCLEOTIDE SEQUENCE [LARGE SCALE GENOMIC DNA]</scope>
    <source>
        <strain evidence="2">cv. Daliak</strain>
    </source>
</reference>
<dbReference type="Proteomes" id="UP000242715">
    <property type="component" value="Unassembled WGS sequence"/>
</dbReference>
<dbReference type="AlphaFoldDB" id="A0A2Z6MX95"/>
<sequence length="65" mass="7079">MPTVIIGEMTAAVIIGDEVTAGTKGMPQLGRTACLLSVRVFELLSHVIMLCDVIVTWTSQTHFIY</sequence>
<keyword evidence="2" id="KW-1185">Reference proteome</keyword>